<protein>
    <recommendedName>
        <fullName evidence="3">DUF5017 domain-containing protein</fullName>
    </recommendedName>
</protein>
<accession>A0ABR9WRP9</accession>
<comment type="caution">
    <text evidence="1">The sequence shown here is derived from an EMBL/GenBank/DDBJ whole genome shotgun (WGS) entry which is preliminary data.</text>
</comment>
<organism evidence="1 2">
    <name type="scientific">Flavobacterium proteolyticum</name>
    <dbReference type="NCBI Taxonomy" id="2911683"/>
    <lineage>
        <taxon>Bacteria</taxon>
        <taxon>Pseudomonadati</taxon>
        <taxon>Bacteroidota</taxon>
        <taxon>Flavobacteriia</taxon>
        <taxon>Flavobacteriales</taxon>
        <taxon>Flavobacteriaceae</taxon>
        <taxon>Flavobacterium</taxon>
    </lineage>
</organism>
<gene>
    <name evidence="1" type="ORF">IM755_07755</name>
</gene>
<reference evidence="1 2" key="1">
    <citation type="submission" date="2020-10" db="EMBL/GenBank/DDBJ databases">
        <title>The genome sequence of Flavobacterium aquaticum 1Y8A.</title>
        <authorList>
            <person name="Liu Y."/>
        </authorList>
    </citation>
    <scope>NUCLEOTIDE SEQUENCE [LARGE SCALE GENOMIC DNA]</scope>
    <source>
        <strain evidence="1 2">1Y8A</strain>
    </source>
</reference>
<dbReference type="RefSeq" id="WP_194095474.1">
    <property type="nucleotide sequence ID" value="NZ_JADFTZ010000003.1"/>
</dbReference>
<dbReference type="EMBL" id="JADFTZ010000003">
    <property type="protein sequence ID" value="MBE9576605.1"/>
    <property type="molecule type" value="Genomic_DNA"/>
</dbReference>
<name>A0ABR9WRP9_9FLAO</name>
<dbReference type="PROSITE" id="PS51257">
    <property type="entry name" value="PROKAR_LIPOPROTEIN"/>
    <property type="match status" value="1"/>
</dbReference>
<evidence type="ECO:0000313" key="2">
    <source>
        <dbReference type="Proteomes" id="UP000656274"/>
    </source>
</evidence>
<proteinExistence type="predicted"/>
<evidence type="ECO:0008006" key="3">
    <source>
        <dbReference type="Google" id="ProtNLM"/>
    </source>
</evidence>
<keyword evidence="2" id="KW-1185">Reference proteome</keyword>
<sequence length="177" mass="19610">MKKHIHYLTIAIITLLFTGCTESDDEFFATKAVTVNNKIEVSASGNVLNVSCNFDRILNYGSDAPLDLFLTTTSRSFFFNYSMQKRNASGTWENYIPTTITATKGDNFVGSYISGIQQLDALDTTYEYDTDITLAPGQYKVIVEPRIVSLDSQDVVTVIINTTTVGATNNILEFTVN</sequence>
<evidence type="ECO:0000313" key="1">
    <source>
        <dbReference type="EMBL" id="MBE9576605.1"/>
    </source>
</evidence>
<dbReference type="Proteomes" id="UP000656274">
    <property type="component" value="Unassembled WGS sequence"/>
</dbReference>